<evidence type="ECO:0000313" key="2">
    <source>
        <dbReference type="EMBL" id="MCW1887492.1"/>
    </source>
</evidence>
<dbReference type="Gene3D" id="2.40.50.90">
    <property type="match status" value="1"/>
</dbReference>
<proteinExistence type="predicted"/>
<dbReference type="InterPro" id="IPR016071">
    <property type="entry name" value="Staphylococal_nuclease_OB-fold"/>
</dbReference>
<dbReference type="InterPro" id="IPR035437">
    <property type="entry name" value="SNase_OB-fold_sf"/>
</dbReference>
<dbReference type="SMART" id="SM00318">
    <property type="entry name" value="SNc"/>
    <property type="match status" value="1"/>
</dbReference>
<keyword evidence="3" id="KW-1185">Reference proteome</keyword>
<dbReference type="Proteomes" id="UP001207930">
    <property type="component" value="Unassembled WGS sequence"/>
</dbReference>
<comment type="caution">
    <text evidence="2">The sequence shown here is derived from an EMBL/GenBank/DDBJ whole genome shotgun (WGS) entry which is preliminary data.</text>
</comment>
<dbReference type="EMBL" id="JAPDDS010000018">
    <property type="protein sequence ID" value="MCW1887492.1"/>
    <property type="molecule type" value="Genomic_DNA"/>
</dbReference>
<dbReference type="Pfam" id="PF00565">
    <property type="entry name" value="SNase"/>
    <property type="match status" value="1"/>
</dbReference>
<feature type="domain" description="TNase-like" evidence="1">
    <location>
        <begin position="61"/>
        <end position="213"/>
    </location>
</feature>
<name>A0ABT3FVB3_9BACT</name>
<accession>A0ABT3FVB3</accession>
<gene>
    <name evidence="2" type="ORF">OKA04_22340</name>
</gene>
<reference evidence="2 3" key="1">
    <citation type="submission" date="2022-10" db="EMBL/GenBank/DDBJ databases">
        <title>Luteolibacter flavescens strain MCCC 1K03193, whole genome shotgun sequencing project.</title>
        <authorList>
            <person name="Zhao G."/>
            <person name="Shen L."/>
        </authorList>
    </citation>
    <scope>NUCLEOTIDE SEQUENCE [LARGE SCALE GENOMIC DNA]</scope>
    <source>
        <strain evidence="2 3">MCCC 1K03193</strain>
    </source>
</reference>
<dbReference type="PROSITE" id="PS50830">
    <property type="entry name" value="TNASE_3"/>
    <property type="match status" value="1"/>
</dbReference>
<protein>
    <submittedName>
        <fullName evidence="2">Thermonuclease family protein</fullName>
    </submittedName>
</protein>
<dbReference type="SUPFAM" id="SSF50199">
    <property type="entry name" value="Staphylococcal nuclease"/>
    <property type="match status" value="1"/>
</dbReference>
<dbReference type="RefSeq" id="WP_264503447.1">
    <property type="nucleotide sequence ID" value="NZ_JAPDDS010000018.1"/>
</dbReference>
<evidence type="ECO:0000313" key="3">
    <source>
        <dbReference type="Proteomes" id="UP001207930"/>
    </source>
</evidence>
<sequence>MARRRPMNPWQFAVLLVLAVVVTLLKEWKEPTVASGQKDRPKTSTYEVITGCLWQDHKSNDGDSFHVRLPDGRVEQVRLYYVDAPESQRRTYRGGKSNHERIHQQAQALGLTDDQAVEIGQRAKARVHELLAGKPFTLHTRWDDPFNDRRYHAFVTPEGGGPFLEETLVREGLVRIHTRGAEMPDGTPVKARLKRLRELEKEAKQAGRGAWGRF</sequence>
<evidence type="ECO:0000259" key="1">
    <source>
        <dbReference type="PROSITE" id="PS50830"/>
    </source>
</evidence>
<organism evidence="2 3">
    <name type="scientific">Luteolibacter flavescens</name>
    <dbReference type="NCBI Taxonomy" id="1859460"/>
    <lineage>
        <taxon>Bacteria</taxon>
        <taxon>Pseudomonadati</taxon>
        <taxon>Verrucomicrobiota</taxon>
        <taxon>Verrucomicrobiia</taxon>
        <taxon>Verrucomicrobiales</taxon>
        <taxon>Verrucomicrobiaceae</taxon>
        <taxon>Luteolibacter</taxon>
    </lineage>
</organism>